<dbReference type="EMBL" id="JYDH01000015">
    <property type="protein sequence ID" value="KRY39981.1"/>
    <property type="molecule type" value="Genomic_DNA"/>
</dbReference>
<sequence>MMIMVALQLKTILTSNACMVNAPNCCKLAELKQANVFPNSADHFRFTHLLEQIKEIQKSTQRRETIFKNRGILNFNMMHKLTIDVNVKFSTPCY</sequence>
<protein>
    <submittedName>
        <fullName evidence="2">Uncharacterized protein</fullName>
    </submittedName>
</protein>
<keyword evidence="3" id="KW-1185">Reference proteome</keyword>
<reference evidence="2 3" key="1">
    <citation type="submission" date="2015-01" db="EMBL/GenBank/DDBJ databases">
        <title>Evolution of Trichinella species and genotypes.</title>
        <authorList>
            <person name="Korhonen P.K."/>
            <person name="Edoardo P."/>
            <person name="Giuseppe L.R."/>
            <person name="Gasser R.B."/>
        </authorList>
    </citation>
    <scope>NUCLEOTIDE SEQUENCE [LARGE SCALE GENOMIC DNA]</scope>
    <source>
        <strain evidence="2">ISS3</strain>
    </source>
</reference>
<feature type="chain" id="PRO_5006875416" evidence="1">
    <location>
        <begin position="18"/>
        <end position="94"/>
    </location>
</feature>
<evidence type="ECO:0000313" key="2">
    <source>
        <dbReference type="EMBL" id="KRY39981.1"/>
    </source>
</evidence>
<feature type="signal peptide" evidence="1">
    <location>
        <begin position="1"/>
        <end position="17"/>
    </location>
</feature>
<evidence type="ECO:0000313" key="3">
    <source>
        <dbReference type="Proteomes" id="UP000054776"/>
    </source>
</evidence>
<gene>
    <name evidence="2" type="ORF">T01_4641</name>
</gene>
<organism evidence="2 3">
    <name type="scientific">Trichinella spiralis</name>
    <name type="common">Trichina worm</name>
    <dbReference type="NCBI Taxonomy" id="6334"/>
    <lineage>
        <taxon>Eukaryota</taxon>
        <taxon>Metazoa</taxon>
        <taxon>Ecdysozoa</taxon>
        <taxon>Nematoda</taxon>
        <taxon>Enoplea</taxon>
        <taxon>Dorylaimia</taxon>
        <taxon>Trichinellida</taxon>
        <taxon>Trichinellidae</taxon>
        <taxon>Trichinella</taxon>
    </lineage>
</organism>
<dbReference type="InParanoid" id="A0A0V1BSJ0"/>
<proteinExistence type="predicted"/>
<evidence type="ECO:0000256" key="1">
    <source>
        <dbReference type="SAM" id="SignalP"/>
    </source>
</evidence>
<keyword evidence="1" id="KW-0732">Signal</keyword>
<accession>A0A0V1BSJ0</accession>
<dbReference type="AlphaFoldDB" id="A0A0V1BSJ0"/>
<comment type="caution">
    <text evidence="2">The sequence shown here is derived from an EMBL/GenBank/DDBJ whole genome shotgun (WGS) entry which is preliminary data.</text>
</comment>
<dbReference type="Proteomes" id="UP000054776">
    <property type="component" value="Unassembled WGS sequence"/>
</dbReference>
<name>A0A0V1BSJ0_TRISP</name>